<feature type="domain" description="ASPIC/UnbV" evidence="3">
    <location>
        <begin position="523"/>
        <end position="589"/>
    </location>
</feature>
<dbReference type="InterPro" id="IPR013517">
    <property type="entry name" value="FG-GAP"/>
</dbReference>
<dbReference type="EMBL" id="UOEW01000364">
    <property type="protein sequence ID" value="VAW42492.1"/>
    <property type="molecule type" value="Genomic_DNA"/>
</dbReference>
<dbReference type="InterPro" id="IPR011519">
    <property type="entry name" value="UnbV_ASPIC"/>
</dbReference>
<dbReference type="InterPro" id="IPR027039">
    <property type="entry name" value="Crtac1"/>
</dbReference>
<protein>
    <recommendedName>
        <fullName evidence="3">ASPIC/UnbV domain-containing protein</fullName>
    </recommendedName>
</protein>
<dbReference type="Gene3D" id="2.130.10.130">
    <property type="entry name" value="Integrin alpha, N-terminal"/>
    <property type="match status" value="3"/>
</dbReference>
<dbReference type="PANTHER" id="PTHR16026:SF0">
    <property type="entry name" value="CARTILAGE ACIDIC PROTEIN 1"/>
    <property type="match status" value="1"/>
</dbReference>
<keyword evidence="2" id="KW-0472">Membrane</keyword>
<feature type="transmembrane region" description="Helical" evidence="2">
    <location>
        <begin position="7"/>
        <end position="28"/>
    </location>
</feature>
<evidence type="ECO:0000256" key="1">
    <source>
        <dbReference type="ARBA" id="ARBA00022729"/>
    </source>
</evidence>
<sequence length="597" mass="65860">MNKRQKLILHWSLYFIIGVIALVALATLTEFGKDPAARNDDGSIAGLTNILDRSVTEGMKRFNFTDVSESAGIVFQHFPATRESLLPEDMGSGVAWGDYDNDGNVDLFLVNFKGSINSQGTENILGRHALYQNQGDDTFVNVTEKVGLTAQSFGLAAAWGDYDNDDDLDLYISNYGANSLYRNDGDAGFVDVSQPAGIADTGFGAGIAWGDFNRDGLIDIYVCNYVEFINDSSKKGVMQQQYATEIPFTINPSSYDAAANRLYKNNGDGTFTDVAKLAGVDNIDGRSLVAAWFDFDADGFQDLYIANDISSNGVYHNQGDGTFADIGASSLAADYRGAMGLAVGDYDNDDDLDLFVTHWLAQENALFRNNTSLNWKDDKGNKKIFFIDEAEIMGLGQISLKTVGWSTSFTDFDNDGLLDLWVVNGNTLQQEQDNSKLQPQQMHLFRQQQDGGFYQVADYAGVGINQPFVGRGGAQADYNNDGKMDLAIVRYGETPLLLRNTAKSENNNWIKFRLRQTGKNTRALGARIKIKTAELWQIAEIGSQGLYLSQNDTDIHFGLGNHTVVDEVTITWADAKTKHYKNISINQTIKLTHTPKY</sequence>
<reference evidence="4" key="1">
    <citation type="submission" date="2018-06" db="EMBL/GenBank/DDBJ databases">
        <authorList>
            <person name="Zhirakovskaya E."/>
        </authorList>
    </citation>
    <scope>NUCLEOTIDE SEQUENCE</scope>
</reference>
<keyword evidence="2" id="KW-0812">Transmembrane</keyword>
<dbReference type="InterPro" id="IPR028994">
    <property type="entry name" value="Integrin_alpha_N"/>
</dbReference>
<proteinExistence type="predicted"/>
<evidence type="ECO:0000313" key="4">
    <source>
        <dbReference type="EMBL" id="VAW42492.1"/>
    </source>
</evidence>
<dbReference type="SUPFAM" id="SSF69318">
    <property type="entry name" value="Integrin alpha N-terminal domain"/>
    <property type="match status" value="1"/>
</dbReference>
<organism evidence="4">
    <name type="scientific">hydrothermal vent metagenome</name>
    <dbReference type="NCBI Taxonomy" id="652676"/>
    <lineage>
        <taxon>unclassified sequences</taxon>
        <taxon>metagenomes</taxon>
        <taxon>ecological metagenomes</taxon>
    </lineage>
</organism>
<name>A0A3B0VTU9_9ZZZZ</name>
<dbReference type="PANTHER" id="PTHR16026">
    <property type="entry name" value="CARTILAGE ACIDIC PROTEIN 1"/>
    <property type="match status" value="1"/>
</dbReference>
<evidence type="ECO:0000259" key="3">
    <source>
        <dbReference type="Pfam" id="PF07593"/>
    </source>
</evidence>
<dbReference type="Pfam" id="PF07593">
    <property type="entry name" value="UnbV_ASPIC"/>
    <property type="match status" value="1"/>
</dbReference>
<accession>A0A3B0VTU9</accession>
<keyword evidence="1" id="KW-0732">Signal</keyword>
<evidence type="ECO:0000256" key="2">
    <source>
        <dbReference type="SAM" id="Phobius"/>
    </source>
</evidence>
<dbReference type="AlphaFoldDB" id="A0A3B0VTU9"/>
<gene>
    <name evidence="4" type="ORF">MNBD_GAMMA01-982</name>
</gene>
<keyword evidence="2" id="KW-1133">Transmembrane helix</keyword>
<dbReference type="Pfam" id="PF13517">
    <property type="entry name" value="FG-GAP_3"/>
    <property type="match status" value="3"/>
</dbReference>